<organism evidence="2 3">
    <name type="scientific">Chloroflexus aurantiacus (strain ATCC 29366 / DSM 635 / J-10-fl)</name>
    <dbReference type="NCBI Taxonomy" id="324602"/>
    <lineage>
        <taxon>Bacteria</taxon>
        <taxon>Bacillati</taxon>
        <taxon>Chloroflexota</taxon>
        <taxon>Chloroflexia</taxon>
        <taxon>Chloroflexales</taxon>
        <taxon>Chloroflexineae</taxon>
        <taxon>Chloroflexaceae</taxon>
        <taxon>Chloroflexus</taxon>
    </lineage>
</organism>
<dbReference type="InterPro" id="IPR001296">
    <property type="entry name" value="Glyco_trans_1"/>
</dbReference>
<evidence type="ECO:0000259" key="1">
    <source>
        <dbReference type="Pfam" id="PF00534"/>
    </source>
</evidence>
<dbReference type="InParanoid" id="A9WHU6"/>
<dbReference type="CAZy" id="GT4">
    <property type="family name" value="Glycosyltransferase Family 4"/>
</dbReference>
<dbReference type="HOGENOM" id="CLU_796569_0_0_0"/>
<name>A9WHU6_CHLAA</name>
<gene>
    <name evidence="2" type="ordered locus">Caur_0982</name>
</gene>
<dbReference type="EMBL" id="CP000909">
    <property type="protein sequence ID" value="ABY34214.1"/>
    <property type="molecule type" value="Genomic_DNA"/>
</dbReference>
<dbReference type="eggNOG" id="COG0438">
    <property type="taxonomic scope" value="Bacteria"/>
</dbReference>
<feature type="domain" description="Glycosyl transferase family 1" evidence="1">
    <location>
        <begin position="178"/>
        <end position="327"/>
    </location>
</feature>
<sequence length="348" mass="38605">MSRILICATQVPFVRGGAEYLVESLRDELQRRGHTVDVVALPFQWHPVERIIDSALAWRLLDISHVNGEPVDLVIATKFPSYLIRHARKVLWLVHQHRQAYDWYGTPLSDFDGSPSHRAVREQIFRIDSRALNECQARFTISHNVSRRLERFNGLSSTPLYPPSRYAGKLWAGDYGDYILSPARLDRAKRIDLLLAALAQTASPVRAIIAGTGPDRERLQRLAADYGLGDRVSFRGFVPDDELIDLYAHARAVYYAPVDEDYGFATVEAFGAARPVITTDDAGGVLEFVRHGENGLVSPPDPAAIAGHLDQLTGDVALAARLGRAGRPLVDGITWDRVIGALLGGNRR</sequence>
<dbReference type="CDD" id="cd03801">
    <property type="entry name" value="GT4_PimA-like"/>
    <property type="match status" value="1"/>
</dbReference>
<proteinExistence type="predicted"/>
<dbReference type="STRING" id="324602.Caur_0982"/>
<dbReference type="PATRIC" id="fig|324602.8.peg.1121"/>
<evidence type="ECO:0000313" key="3">
    <source>
        <dbReference type="Proteomes" id="UP000002008"/>
    </source>
</evidence>
<dbReference type="SUPFAM" id="SSF53756">
    <property type="entry name" value="UDP-Glycosyltransferase/glycogen phosphorylase"/>
    <property type="match status" value="1"/>
</dbReference>
<dbReference type="AlphaFoldDB" id="A9WHU6"/>
<keyword evidence="3" id="KW-1185">Reference proteome</keyword>
<dbReference type="GO" id="GO:0016757">
    <property type="term" value="F:glycosyltransferase activity"/>
    <property type="evidence" value="ECO:0000318"/>
    <property type="project" value="GO_Central"/>
</dbReference>
<evidence type="ECO:0000313" key="2">
    <source>
        <dbReference type="EMBL" id="ABY34214.1"/>
    </source>
</evidence>
<dbReference type="PANTHER" id="PTHR12526:SF635">
    <property type="entry name" value="GLYCOSYL TRANSFERASE GROUP 1"/>
    <property type="match status" value="1"/>
</dbReference>
<dbReference type="PANTHER" id="PTHR12526">
    <property type="entry name" value="GLYCOSYLTRANSFERASE"/>
    <property type="match status" value="1"/>
</dbReference>
<dbReference type="RefSeq" id="WP_012256870.1">
    <property type="nucleotide sequence ID" value="NC_010175.1"/>
</dbReference>
<keyword evidence="2" id="KW-0808">Transferase</keyword>
<dbReference type="EnsemblBacteria" id="ABY34214">
    <property type="protein sequence ID" value="ABY34214"/>
    <property type="gene ID" value="Caur_0982"/>
</dbReference>
<dbReference type="Proteomes" id="UP000002008">
    <property type="component" value="Chromosome"/>
</dbReference>
<dbReference type="Pfam" id="PF00534">
    <property type="entry name" value="Glycos_transf_1"/>
    <property type="match status" value="1"/>
</dbReference>
<reference evidence="3" key="1">
    <citation type="journal article" date="2011" name="BMC Genomics">
        <title>Complete genome sequence of the filamentous anoxygenic phototrophic bacterium Chloroflexus aurantiacus.</title>
        <authorList>
            <person name="Tang K.H."/>
            <person name="Barry K."/>
            <person name="Chertkov O."/>
            <person name="Dalin E."/>
            <person name="Han C.S."/>
            <person name="Hauser L.J."/>
            <person name="Honchak B.M."/>
            <person name="Karbach L.E."/>
            <person name="Land M.L."/>
            <person name="Lapidus A."/>
            <person name="Larimer F.W."/>
            <person name="Mikhailova N."/>
            <person name="Pitluck S."/>
            <person name="Pierson B.K."/>
            <person name="Blankenship R.E."/>
        </authorList>
    </citation>
    <scope>NUCLEOTIDE SEQUENCE [LARGE SCALE GENOMIC DNA]</scope>
    <source>
        <strain evidence="3">ATCC 29366 / DSM 635 / J-10-fl</strain>
    </source>
</reference>
<protein>
    <submittedName>
        <fullName evidence="2">Glycosyl transferase group 1</fullName>
    </submittedName>
</protein>
<dbReference type="KEGG" id="cau:Caur_0982"/>
<accession>A9WHU6</accession>
<dbReference type="Gene3D" id="3.40.50.2000">
    <property type="entry name" value="Glycogen Phosphorylase B"/>
    <property type="match status" value="2"/>
</dbReference>